<reference evidence="2" key="1">
    <citation type="journal article" date="2021" name="Proc. Natl. Acad. Sci. U.S.A.">
        <title>A Catalog of Tens of Thousands of Viruses from Human Metagenomes Reveals Hidden Associations with Chronic Diseases.</title>
        <authorList>
            <person name="Tisza M.J."/>
            <person name="Buck C.B."/>
        </authorList>
    </citation>
    <scope>NUCLEOTIDE SEQUENCE</scope>
    <source>
        <strain evidence="2">CtRci5</strain>
    </source>
</reference>
<dbReference type="Pfam" id="PF23843">
    <property type="entry name" value="DUF7210"/>
    <property type="match status" value="1"/>
</dbReference>
<proteinExistence type="predicted"/>
<organism evidence="2">
    <name type="scientific">Myoviridae sp. ctRci5</name>
    <dbReference type="NCBI Taxonomy" id="2825105"/>
    <lineage>
        <taxon>Viruses</taxon>
        <taxon>Duplodnaviria</taxon>
        <taxon>Heunggongvirae</taxon>
        <taxon>Uroviricota</taxon>
        <taxon>Caudoviricetes</taxon>
    </lineage>
</organism>
<accession>A0A8S5V6C1</accession>
<sequence>MKIRAIKPFTHTDRSFAVGDVVDASNAAGKWLIEQGVAVEVAAEAKEAKERPKPA</sequence>
<evidence type="ECO:0000259" key="1">
    <source>
        <dbReference type="Pfam" id="PF23843"/>
    </source>
</evidence>
<protein>
    <recommendedName>
        <fullName evidence="1">DUF7210 domain-containing protein</fullName>
    </recommendedName>
</protein>
<feature type="domain" description="DUF7210" evidence="1">
    <location>
        <begin position="1"/>
        <end position="38"/>
    </location>
</feature>
<dbReference type="EMBL" id="BK016208">
    <property type="protein sequence ID" value="DAG02296.1"/>
    <property type="molecule type" value="Genomic_DNA"/>
</dbReference>
<evidence type="ECO:0000313" key="2">
    <source>
        <dbReference type="EMBL" id="DAG02296.1"/>
    </source>
</evidence>
<name>A0A8S5V6C1_9CAUD</name>
<dbReference type="InterPro" id="IPR055634">
    <property type="entry name" value="DUF7210"/>
</dbReference>